<keyword evidence="1" id="KW-0812">Transmembrane</keyword>
<feature type="transmembrane region" description="Helical" evidence="1">
    <location>
        <begin position="58"/>
        <end position="77"/>
    </location>
</feature>
<feature type="transmembrane region" description="Helical" evidence="1">
    <location>
        <begin position="243"/>
        <end position="258"/>
    </location>
</feature>
<proteinExistence type="predicted"/>
<keyword evidence="1" id="KW-1133">Transmembrane helix</keyword>
<feature type="transmembrane region" description="Helical" evidence="1">
    <location>
        <begin position="220"/>
        <end position="237"/>
    </location>
</feature>
<dbReference type="PATRIC" id="fig|137591.24.peg.711"/>
<dbReference type="GO" id="GO:0016874">
    <property type="term" value="F:ligase activity"/>
    <property type="evidence" value="ECO:0007669"/>
    <property type="project" value="UniProtKB-KW"/>
</dbReference>
<sequence length="459" mass="52282">MVAWLMPFALLPKTYTYFFFDSFAQLAVLIFSMYIMVKIYLQPAQLQTVLPKTNTLRLWGAFVVVQLILMAYQSFVVGDTKQIYGLLHGLVSFIQMILVIWIAYTVQKMAIQRYEDAVKFVKSVMISLIVYIVVIVLPQIAFIDGAFWLSHIINPIAGLFERHWLDRNFYDNGSYVATLWRVNGLEPEASFLALLLGLTFSPLLIMIAEEPLKNFKNRKWLFWLTWALLAIIVVILFMAKTTTGFLMIGLLAVAYWFAAPRKQKLFIAGGVVIALIAVAAAYQFVPSVNAMLNQWLFQKGGTDNRLGGTIGLIGAWLHHPLFGVGYGFEGHYIVQNLPEWSKNNAEYMDVYKNQSYPILNDVFGWLARYGVIFVLIGFWLLLGLITRAVKTLGRLKQSTSDHVMFYRVMIKSFLVTVAITIVTAGITPANATSWPMLLMLFFYWRVVHLAEDELQNEGI</sequence>
<dbReference type="RefSeq" id="WP_043940889.1">
    <property type="nucleotide sequence ID" value="NZ_JWHT01000015.1"/>
</dbReference>
<feature type="transmembrane region" description="Helical" evidence="1">
    <location>
        <begin position="366"/>
        <end position="385"/>
    </location>
</feature>
<feature type="transmembrane region" description="Helical" evidence="1">
    <location>
        <begin position="83"/>
        <end position="104"/>
    </location>
</feature>
<organism evidence="2 3">
    <name type="scientific">Weissella cibaria</name>
    <dbReference type="NCBI Taxonomy" id="137591"/>
    <lineage>
        <taxon>Bacteria</taxon>
        <taxon>Bacillati</taxon>
        <taxon>Bacillota</taxon>
        <taxon>Bacilli</taxon>
        <taxon>Lactobacillales</taxon>
        <taxon>Lactobacillaceae</taxon>
        <taxon>Weissella</taxon>
    </lineage>
</organism>
<feature type="transmembrane region" description="Helical" evidence="1">
    <location>
        <begin position="189"/>
        <end position="208"/>
    </location>
</feature>
<protein>
    <submittedName>
        <fullName evidence="2">Lipid A core-O-antigen ligase</fullName>
    </submittedName>
</protein>
<feature type="transmembrane region" description="Helical" evidence="1">
    <location>
        <begin position="405"/>
        <end position="426"/>
    </location>
</feature>
<comment type="caution">
    <text evidence="2">The sequence shown here is derived from an EMBL/GenBank/DDBJ whole genome shotgun (WGS) entry which is preliminary data.</text>
</comment>
<dbReference type="PANTHER" id="PTHR37422">
    <property type="entry name" value="TEICHURONIC ACID BIOSYNTHESIS PROTEIN TUAE"/>
    <property type="match status" value="1"/>
</dbReference>
<name>A0A0D1JV79_9LACO</name>
<dbReference type="InterPro" id="IPR051533">
    <property type="entry name" value="WaaL-like"/>
</dbReference>
<dbReference type="PANTHER" id="PTHR37422:SF13">
    <property type="entry name" value="LIPOPOLYSACCHARIDE BIOSYNTHESIS PROTEIN PA4999-RELATED"/>
    <property type="match status" value="1"/>
</dbReference>
<keyword evidence="1" id="KW-0472">Membrane</keyword>
<feature type="transmembrane region" description="Helical" evidence="1">
    <location>
        <begin position="265"/>
        <end position="285"/>
    </location>
</feature>
<feature type="transmembrane region" description="Helical" evidence="1">
    <location>
        <begin position="15"/>
        <end position="37"/>
    </location>
</feature>
<evidence type="ECO:0000313" key="2">
    <source>
        <dbReference type="EMBL" id="KIU25118.1"/>
    </source>
</evidence>
<feature type="transmembrane region" description="Helical" evidence="1">
    <location>
        <begin position="124"/>
        <end position="149"/>
    </location>
</feature>
<dbReference type="Proteomes" id="UP000032289">
    <property type="component" value="Unassembled WGS sequence"/>
</dbReference>
<accession>A0A0D1JV79</accession>
<evidence type="ECO:0000256" key="1">
    <source>
        <dbReference type="SAM" id="Phobius"/>
    </source>
</evidence>
<reference evidence="2 3" key="1">
    <citation type="journal article" date="2015" name="Microbiology (Mosc.)">
        <title>Genomics of the Weissella cibaria species with an examination of its metabolic traits.</title>
        <authorList>
            <person name="Lynch K.M."/>
            <person name="Lucid A."/>
            <person name="Arendt E.K."/>
            <person name="Sleator R.D."/>
            <person name="Lucey B."/>
            <person name="Coffey A."/>
        </authorList>
    </citation>
    <scope>NUCLEOTIDE SEQUENCE [LARGE SCALE GENOMIC DNA]</scope>
    <source>
        <strain evidence="2 3">AB3b</strain>
    </source>
</reference>
<dbReference type="AlphaFoldDB" id="A0A0D1JV79"/>
<evidence type="ECO:0000313" key="3">
    <source>
        <dbReference type="Proteomes" id="UP000032289"/>
    </source>
</evidence>
<keyword evidence="2" id="KW-0436">Ligase</keyword>
<gene>
    <name evidence="2" type="ORF">ab3b_00731</name>
</gene>
<dbReference type="EMBL" id="JWHT01000015">
    <property type="protein sequence ID" value="KIU25118.1"/>
    <property type="molecule type" value="Genomic_DNA"/>
</dbReference>